<feature type="transmembrane region" description="Helical" evidence="9">
    <location>
        <begin position="421"/>
        <end position="445"/>
    </location>
</feature>
<evidence type="ECO:0000256" key="5">
    <source>
        <dbReference type="ARBA" id="ARBA00022692"/>
    </source>
</evidence>
<evidence type="ECO:0000256" key="1">
    <source>
        <dbReference type="ARBA" id="ARBA00004651"/>
    </source>
</evidence>
<evidence type="ECO:0000256" key="3">
    <source>
        <dbReference type="ARBA" id="ARBA00022448"/>
    </source>
</evidence>
<gene>
    <name evidence="10" type="primary">trkH1</name>
    <name evidence="10" type="ORF">GCM10007927_13560</name>
</gene>
<evidence type="ECO:0000256" key="6">
    <source>
        <dbReference type="ARBA" id="ARBA00022989"/>
    </source>
</evidence>
<evidence type="ECO:0000256" key="7">
    <source>
        <dbReference type="ARBA" id="ARBA00023065"/>
    </source>
</evidence>
<feature type="transmembrane region" description="Helical" evidence="9">
    <location>
        <begin position="323"/>
        <end position="343"/>
    </location>
</feature>
<dbReference type="EMBL" id="BSNL01000001">
    <property type="protein sequence ID" value="GLQ26553.1"/>
    <property type="molecule type" value="Genomic_DNA"/>
</dbReference>
<feature type="transmembrane region" description="Helical" evidence="9">
    <location>
        <begin position="46"/>
        <end position="66"/>
    </location>
</feature>
<keyword evidence="7" id="KW-0406">Ion transport</keyword>
<evidence type="ECO:0000256" key="8">
    <source>
        <dbReference type="ARBA" id="ARBA00023136"/>
    </source>
</evidence>
<keyword evidence="4" id="KW-1003">Cell membrane</keyword>
<evidence type="ECO:0000313" key="10">
    <source>
        <dbReference type="EMBL" id="GLQ26553.1"/>
    </source>
</evidence>
<keyword evidence="3" id="KW-0813">Transport</keyword>
<comment type="caution">
    <text evidence="10">The sequence shown here is derived from an EMBL/GenBank/DDBJ whole genome shotgun (WGS) entry which is preliminary data.</text>
</comment>
<feature type="transmembrane region" description="Helical" evidence="9">
    <location>
        <begin position="199"/>
        <end position="217"/>
    </location>
</feature>
<comment type="similarity">
    <text evidence="2">Belongs to the TrkH potassium transport family.</text>
</comment>
<sequence length="512" mass="55146">MNRKRTMRHELSHLPLFLQLFGICAASMMVPALYGVVISDHEGARAFFYAGLLGMILFTMLAVVLNGRRTQQSALGPLLALFSAFVFLPVYFAIPFVETLPTTRFINAYFEMVSALTTTGTKVFQDPGRLNDTLHLWRAQVGWLGGLLMWVSASAILAPLHLGGFEVTAQAEPGWRDTGESHRMMPVDPRQKVIRTMKALLPIYVGLTLLLWLLLLGGGDRPLTALCHAMSVMATSGISPVGGVENADIGVTGEAVMLLFMLFALSRLTFSKDTVTATQGGLRTDPEFRIGLFIVFAVPLLIFLRHFLGAIDVASMESLSDAAYALWGAVFTVMSFLTTTGFVSEHWVDAQNWSGLNTPGLVLMGLALTGGGVATTAGGVKLLRVFALYVNGTREMERLVHPNSVSGAGAAGRRLQSNGAFIAWIFFMLFAISLAAIMLLLTLTGSSFEQALVLSVASLSTTGPLTQYAADVPIKVIELTPAAKAILCGAMVLGRLETLAIIALLTPDLWRS</sequence>
<dbReference type="InterPro" id="IPR003445">
    <property type="entry name" value="Cat_transpt"/>
</dbReference>
<feature type="transmembrane region" description="Helical" evidence="9">
    <location>
        <begin position="363"/>
        <end position="390"/>
    </location>
</feature>
<keyword evidence="11" id="KW-1185">Reference proteome</keyword>
<evidence type="ECO:0000313" key="11">
    <source>
        <dbReference type="Proteomes" id="UP001161388"/>
    </source>
</evidence>
<organism evidence="10 11">
    <name type="scientific">Sulfitobacter pacificus</name>
    <dbReference type="NCBI Taxonomy" id="1499314"/>
    <lineage>
        <taxon>Bacteria</taxon>
        <taxon>Pseudomonadati</taxon>
        <taxon>Pseudomonadota</taxon>
        <taxon>Alphaproteobacteria</taxon>
        <taxon>Rhodobacterales</taxon>
        <taxon>Roseobacteraceae</taxon>
        <taxon>Sulfitobacter</taxon>
    </lineage>
</organism>
<feature type="transmembrane region" description="Helical" evidence="9">
    <location>
        <begin position="141"/>
        <end position="160"/>
    </location>
</feature>
<reference evidence="10" key="2">
    <citation type="submission" date="2023-01" db="EMBL/GenBank/DDBJ databases">
        <title>Draft genome sequence of Sulfitobacter pacificus strain NBRC 109915.</title>
        <authorList>
            <person name="Sun Q."/>
            <person name="Mori K."/>
        </authorList>
    </citation>
    <scope>NUCLEOTIDE SEQUENCE</scope>
    <source>
        <strain evidence="10">NBRC 109915</strain>
    </source>
</reference>
<proteinExistence type="inferred from homology"/>
<dbReference type="Pfam" id="PF02386">
    <property type="entry name" value="TrkH"/>
    <property type="match status" value="1"/>
</dbReference>
<feature type="transmembrane region" description="Helical" evidence="9">
    <location>
        <begin position="290"/>
        <end position="311"/>
    </location>
</feature>
<protein>
    <submittedName>
        <fullName evidence="10">Potassium transporter TrkH</fullName>
    </submittedName>
</protein>
<dbReference type="PANTHER" id="PTHR32024:SF2">
    <property type="entry name" value="TRK SYSTEM POTASSIUM UPTAKE PROTEIN TRKG-RELATED"/>
    <property type="match status" value="1"/>
</dbReference>
<comment type="subcellular location">
    <subcellularLocation>
        <location evidence="1">Cell membrane</location>
        <topology evidence="1">Multi-pass membrane protein</topology>
    </subcellularLocation>
</comment>
<keyword evidence="5 9" id="KW-0812">Transmembrane</keyword>
<keyword evidence="6 9" id="KW-1133">Transmembrane helix</keyword>
<feature type="transmembrane region" description="Helical" evidence="9">
    <location>
        <begin position="78"/>
        <end position="97"/>
    </location>
</feature>
<dbReference type="PANTHER" id="PTHR32024">
    <property type="entry name" value="TRK SYSTEM POTASSIUM UPTAKE PROTEIN TRKG-RELATED"/>
    <property type="match status" value="1"/>
</dbReference>
<keyword evidence="8 9" id="KW-0472">Membrane</keyword>
<name>A0ABQ5VHH5_9RHOB</name>
<feature type="transmembrane region" description="Helical" evidence="9">
    <location>
        <begin position="251"/>
        <end position="270"/>
    </location>
</feature>
<evidence type="ECO:0000256" key="9">
    <source>
        <dbReference type="SAM" id="Phobius"/>
    </source>
</evidence>
<evidence type="ECO:0000256" key="2">
    <source>
        <dbReference type="ARBA" id="ARBA00009137"/>
    </source>
</evidence>
<evidence type="ECO:0000256" key="4">
    <source>
        <dbReference type="ARBA" id="ARBA00022475"/>
    </source>
</evidence>
<feature type="transmembrane region" description="Helical" evidence="9">
    <location>
        <begin position="12"/>
        <end position="34"/>
    </location>
</feature>
<dbReference type="Proteomes" id="UP001161388">
    <property type="component" value="Unassembled WGS sequence"/>
</dbReference>
<reference evidence="10" key="1">
    <citation type="journal article" date="2014" name="Int. J. Syst. Evol. Microbiol.">
        <title>Complete genome of a new Firmicutes species belonging to the dominant human colonic microbiota ('Ruminococcus bicirculans') reveals two chromosomes and a selective capacity to utilize plant glucans.</title>
        <authorList>
            <consortium name="NISC Comparative Sequencing Program"/>
            <person name="Wegmann U."/>
            <person name="Louis P."/>
            <person name="Goesmann A."/>
            <person name="Henrissat B."/>
            <person name="Duncan S.H."/>
            <person name="Flint H.J."/>
        </authorList>
    </citation>
    <scope>NUCLEOTIDE SEQUENCE</scope>
    <source>
        <strain evidence="10">NBRC 109915</strain>
    </source>
</reference>
<accession>A0ABQ5VHH5</accession>